<evidence type="ECO:0000256" key="3">
    <source>
        <dbReference type="RuleBase" id="RU368077"/>
    </source>
</evidence>
<dbReference type="GO" id="GO:0018784">
    <property type="term" value="F:(S)-2-haloacid dehalogenase activity"/>
    <property type="evidence" value="ECO:0007669"/>
    <property type="project" value="UniProtKB-UniRule"/>
</dbReference>
<comment type="catalytic activity">
    <reaction evidence="3">
        <text>an (S)-2-haloacid + H2O = a (2R)-2-hydroxycarboxylate + a halide anion + H(+)</text>
        <dbReference type="Rhea" id="RHEA:11192"/>
        <dbReference type="ChEBI" id="CHEBI:15377"/>
        <dbReference type="ChEBI" id="CHEBI:15378"/>
        <dbReference type="ChEBI" id="CHEBI:16042"/>
        <dbReference type="ChEBI" id="CHEBI:58314"/>
        <dbReference type="ChEBI" id="CHEBI:137405"/>
        <dbReference type="EC" id="3.8.1.2"/>
    </reaction>
</comment>
<dbReference type="Proteomes" id="UP000186895">
    <property type="component" value="Unassembled WGS sequence"/>
</dbReference>
<dbReference type="EC" id="3.8.1.2" evidence="3"/>
<reference evidence="4 5" key="1">
    <citation type="submission" date="2017-01" db="EMBL/GenBank/DDBJ databases">
        <authorList>
            <person name="Mah S.A."/>
            <person name="Swanson W.J."/>
            <person name="Moy G.W."/>
            <person name="Vacquier V.D."/>
        </authorList>
    </citation>
    <scope>NUCLEOTIDE SEQUENCE [LARGE SCALE GENOMIC DNA]</scope>
    <source>
        <strain evidence="4 5">DSM 7027</strain>
    </source>
</reference>
<dbReference type="EMBL" id="FTMN01000003">
    <property type="protein sequence ID" value="SIQ22931.1"/>
    <property type="molecule type" value="Genomic_DNA"/>
</dbReference>
<dbReference type="SFLD" id="SFLDS00003">
    <property type="entry name" value="Haloacid_Dehalogenase"/>
    <property type="match status" value="1"/>
</dbReference>
<dbReference type="eggNOG" id="COG1011">
    <property type="taxonomic scope" value="Bacteria"/>
</dbReference>
<dbReference type="InterPro" id="IPR023214">
    <property type="entry name" value="HAD_sf"/>
</dbReference>
<sequence>MAVTLAFDVYGTLIDPRGVVVLLEQWVGDLAEDFAQTWREKQLEYAFRRGLMRHYADFAVCTRQALDYTCMYFDQALTDEQKRELLAFYRQLPVYEDAAEALKALQEDGFRLYAFSNGARESVQELLENAGIREYFQGIVSVEEQRSFKPDPGVYSYFLRQAKASNHACWLISGNPFDVIGAISAGMKGAWVQRSPRTIFDPWGVEPTLTVRRLSELSETLKRQLSSKNNT</sequence>
<dbReference type="NCBIfam" id="TIGR01428">
    <property type="entry name" value="HAD_type_II"/>
    <property type="match status" value="1"/>
</dbReference>
<dbReference type="Pfam" id="PF00702">
    <property type="entry name" value="Hydrolase"/>
    <property type="match status" value="1"/>
</dbReference>
<name>A0A1N6R242_9GAMM</name>
<dbReference type="PANTHER" id="PTHR43316:SF3">
    <property type="entry name" value="HALOACID DEHALOGENASE, TYPE II (AFU_ORTHOLOGUE AFUA_2G07750)-RELATED"/>
    <property type="match status" value="1"/>
</dbReference>
<protein>
    <recommendedName>
        <fullName evidence="3">(S)-2-haloacid dehalogenase</fullName>
        <ecNumber evidence="3">3.8.1.2</ecNumber>
    </recommendedName>
    <alternativeName>
        <fullName evidence="3">2-haloalkanoic acid dehalogenase</fullName>
    </alternativeName>
    <alternativeName>
        <fullName evidence="3">Halocarboxylic acid halidohydrolase</fullName>
    </alternativeName>
    <alternativeName>
        <fullName evidence="3">L-2-haloacid dehalogenase</fullName>
    </alternativeName>
</protein>
<keyword evidence="2 3" id="KW-0378">Hydrolase</keyword>
<dbReference type="InterPro" id="IPR023198">
    <property type="entry name" value="PGP-like_dom2"/>
</dbReference>
<dbReference type="InterPro" id="IPR051540">
    <property type="entry name" value="S-2-haloacid_dehalogenase"/>
</dbReference>
<accession>A0A1N6R242</accession>
<proteinExistence type="inferred from homology"/>
<dbReference type="STRING" id="49186.SAMN05421647_10367"/>
<evidence type="ECO:0000256" key="2">
    <source>
        <dbReference type="ARBA" id="ARBA00022801"/>
    </source>
</evidence>
<comment type="function">
    <text evidence="3">Catalyzes the hydrolytic dehalogenation of small (S)-2-haloalkanoic acids to yield the corresponding (R)-2-hydroxyalkanoic acids.</text>
</comment>
<evidence type="ECO:0000256" key="1">
    <source>
        <dbReference type="ARBA" id="ARBA00008106"/>
    </source>
</evidence>
<dbReference type="InterPro" id="IPR036412">
    <property type="entry name" value="HAD-like_sf"/>
</dbReference>
<dbReference type="PRINTS" id="PR00413">
    <property type="entry name" value="HADHALOGNASE"/>
</dbReference>
<dbReference type="Gene3D" id="1.10.150.240">
    <property type="entry name" value="Putative phosphatase, domain 2"/>
    <property type="match status" value="1"/>
</dbReference>
<gene>
    <name evidence="4" type="ORF">SAMN05421647_10367</name>
</gene>
<dbReference type="InterPro" id="IPR006439">
    <property type="entry name" value="HAD-SF_hydro_IA"/>
</dbReference>
<dbReference type="AlphaFoldDB" id="A0A1N6R242"/>
<dbReference type="PANTHER" id="PTHR43316">
    <property type="entry name" value="HYDROLASE, HALOACID DELAHOGENASE-RELATED"/>
    <property type="match status" value="1"/>
</dbReference>
<dbReference type="SUPFAM" id="SSF56784">
    <property type="entry name" value="HAD-like"/>
    <property type="match status" value="1"/>
</dbReference>
<dbReference type="CDD" id="cd02588">
    <property type="entry name" value="HAD_L2-DEX"/>
    <property type="match status" value="1"/>
</dbReference>
<dbReference type="Gene3D" id="3.40.50.1000">
    <property type="entry name" value="HAD superfamily/HAD-like"/>
    <property type="match status" value="1"/>
</dbReference>
<evidence type="ECO:0000313" key="4">
    <source>
        <dbReference type="EMBL" id="SIQ22931.1"/>
    </source>
</evidence>
<comment type="similarity">
    <text evidence="1 3">Belongs to the HAD-like hydrolase superfamily. S-2-haloalkanoic acid dehalogenase family.</text>
</comment>
<dbReference type="NCBIfam" id="TIGR01493">
    <property type="entry name" value="HAD-SF-IA-v2"/>
    <property type="match status" value="1"/>
</dbReference>
<dbReference type="InterPro" id="IPR006328">
    <property type="entry name" value="2-HAD"/>
</dbReference>
<dbReference type="RefSeq" id="WP_010323138.1">
    <property type="nucleotide sequence ID" value="NZ_FTMN01000003.1"/>
</dbReference>
<dbReference type="SFLD" id="SFLDG01129">
    <property type="entry name" value="C1.5:_HAD__Beta-PGM__Phosphata"/>
    <property type="match status" value="1"/>
</dbReference>
<evidence type="ECO:0000313" key="5">
    <source>
        <dbReference type="Proteomes" id="UP000186895"/>
    </source>
</evidence>
<organism evidence="4 5">
    <name type="scientific">Marinobacterium stanieri</name>
    <dbReference type="NCBI Taxonomy" id="49186"/>
    <lineage>
        <taxon>Bacteria</taxon>
        <taxon>Pseudomonadati</taxon>
        <taxon>Pseudomonadota</taxon>
        <taxon>Gammaproteobacteria</taxon>
        <taxon>Oceanospirillales</taxon>
        <taxon>Oceanospirillaceae</taxon>
        <taxon>Marinobacterium</taxon>
    </lineage>
</organism>
<keyword evidence="5" id="KW-1185">Reference proteome</keyword>